<dbReference type="PANTHER" id="PTHR45036:SF1">
    <property type="entry name" value="METHYLTRANSFERASE LIKE 7A"/>
    <property type="match status" value="1"/>
</dbReference>
<evidence type="ECO:0000313" key="3">
    <source>
        <dbReference type="Proteomes" id="UP000887567"/>
    </source>
</evidence>
<dbReference type="EnsemblMetazoa" id="XM_021050774.2">
    <property type="protein sequence ID" value="XP_020906433.1"/>
    <property type="gene ID" value="LOC110244571"/>
</dbReference>
<dbReference type="Pfam" id="PF08241">
    <property type="entry name" value="Methyltransf_11"/>
    <property type="match status" value="1"/>
</dbReference>
<dbReference type="CDD" id="cd02440">
    <property type="entry name" value="AdoMet_MTases"/>
    <property type="match status" value="1"/>
</dbReference>
<organism evidence="2 3">
    <name type="scientific">Exaiptasia diaphana</name>
    <name type="common">Tropical sea anemone</name>
    <name type="synonym">Aiptasia pulchella</name>
    <dbReference type="NCBI Taxonomy" id="2652724"/>
    <lineage>
        <taxon>Eukaryota</taxon>
        <taxon>Metazoa</taxon>
        <taxon>Cnidaria</taxon>
        <taxon>Anthozoa</taxon>
        <taxon>Hexacorallia</taxon>
        <taxon>Actiniaria</taxon>
        <taxon>Aiptasiidae</taxon>
        <taxon>Exaiptasia</taxon>
    </lineage>
</organism>
<dbReference type="RefSeq" id="XP_028516497.1">
    <property type="nucleotide sequence ID" value="XM_028660696.1"/>
</dbReference>
<dbReference type="SUPFAM" id="SSF53335">
    <property type="entry name" value="S-adenosyl-L-methionine-dependent methyltransferases"/>
    <property type="match status" value="1"/>
</dbReference>
<proteinExistence type="predicted"/>
<dbReference type="RefSeq" id="XP_020906433.1">
    <property type="nucleotide sequence ID" value="XM_021050774.2"/>
</dbReference>
<dbReference type="EnsemblMetazoa" id="XM_021050775.2">
    <property type="protein sequence ID" value="XP_020906434.1"/>
    <property type="gene ID" value="LOC110244571"/>
</dbReference>
<accession>A0A913YPR5</accession>
<dbReference type="KEGG" id="epa:110244571"/>
<protein>
    <recommendedName>
        <fullName evidence="1">Methyltransferase type 11 domain-containing protein</fullName>
    </recommendedName>
</protein>
<dbReference type="OMA" id="PPPIKWL"/>
<dbReference type="EnsemblMetazoa" id="XM_028660696.1">
    <property type="protein sequence ID" value="XP_028516497.1"/>
    <property type="gene ID" value="LOC110244571"/>
</dbReference>
<evidence type="ECO:0000313" key="2">
    <source>
        <dbReference type="EnsemblMetazoa" id="XP_028516497.1"/>
    </source>
</evidence>
<sequence length="247" mass="27759">MVEIFIVIGVVVLIISLAMVTKFRDSVISSDLYKRGFAVHMNLFSKIHNRAVLNKKKELFSTMKTTMENIQGDILEIGSGTGANFLFFPKGSIVTALDPNPHMEKYLKSNASQFPNVTIKKVITGFAEDLSAIEDNSFAVVVCTLTLCSVQDVATVLREAKRVLKPGGCFFYLEHVSDDEGKWRRSFQIHLDRFWKYVSDGCSCARDIPISLDNAGFSTVFYEKFCADQLTIFAWLMRPHISGYAVK</sequence>
<dbReference type="Gene3D" id="3.40.50.150">
    <property type="entry name" value="Vaccinia Virus protein VP39"/>
    <property type="match status" value="1"/>
</dbReference>
<feature type="domain" description="Methyltransferase type 11" evidence="1">
    <location>
        <begin position="75"/>
        <end position="171"/>
    </location>
</feature>
<dbReference type="InterPro" id="IPR013216">
    <property type="entry name" value="Methyltransf_11"/>
</dbReference>
<dbReference type="GO" id="GO:0008757">
    <property type="term" value="F:S-adenosylmethionine-dependent methyltransferase activity"/>
    <property type="evidence" value="ECO:0007669"/>
    <property type="project" value="InterPro"/>
</dbReference>
<dbReference type="OrthoDB" id="416496at2759"/>
<dbReference type="Proteomes" id="UP000887567">
    <property type="component" value="Unplaced"/>
</dbReference>
<dbReference type="InterPro" id="IPR052356">
    <property type="entry name" value="Thiol_S-MT"/>
</dbReference>
<dbReference type="AlphaFoldDB" id="A0A913YPR5"/>
<reference evidence="2" key="1">
    <citation type="submission" date="2022-11" db="UniProtKB">
        <authorList>
            <consortium name="EnsemblMetazoa"/>
        </authorList>
    </citation>
    <scope>IDENTIFICATION</scope>
</reference>
<dbReference type="PANTHER" id="PTHR45036">
    <property type="entry name" value="METHYLTRANSFERASE LIKE 7B"/>
    <property type="match status" value="1"/>
</dbReference>
<dbReference type="RefSeq" id="XP_020906434.1">
    <property type="nucleotide sequence ID" value="XM_021050775.2"/>
</dbReference>
<dbReference type="InterPro" id="IPR029063">
    <property type="entry name" value="SAM-dependent_MTases_sf"/>
</dbReference>
<name>A0A913YPR5_EXADI</name>
<dbReference type="GeneID" id="110244571"/>
<evidence type="ECO:0000259" key="1">
    <source>
        <dbReference type="Pfam" id="PF08241"/>
    </source>
</evidence>
<keyword evidence="3" id="KW-1185">Reference proteome</keyword>